<sequence>MDSIQYTRDEHVAAINEMFERPKDGSLTYYFKEFLLQKCDEWWSQPEAQAYCNKRVAEDGGVGWNTKVGGKKNPDGTPATYGDPGRTLEAIRTEKYDGCWDNQTGKKDGPFRLNLEKYKQHTGSTKCHSFSEKDKKEIRNRSGGKCELCGYKGKVEIDHFIPREKGGLSSLENGNALCSRCNDRKCAKTPDQFMQEEIARMNKYFIERGMAAEFKNAVREICKIE</sequence>
<proteinExistence type="predicted"/>
<name>A0A6C0DS30_9ZZZZ</name>
<dbReference type="GO" id="GO:0003676">
    <property type="term" value="F:nucleic acid binding"/>
    <property type="evidence" value="ECO:0007669"/>
    <property type="project" value="InterPro"/>
</dbReference>
<reference evidence="2" key="1">
    <citation type="journal article" date="2020" name="Nature">
        <title>Giant virus diversity and host interactions through global metagenomics.</title>
        <authorList>
            <person name="Schulz F."/>
            <person name="Roux S."/>
            <person name="Paez-Espino D."/>
            <person name="Jungbluth S."/>
            <person name="Walsh D.A."/>
            <person name="Denef V.J."/>
            <person name="McMahon K.D."/>
            <person name="Konstantinidis K.T."/>
            <person name="Eloe-Fadrosh E.A."/>
            <person name="Kyrpides N.C."/>
            <person name="Woyke T."/>
        </authorList>
    </citation>
    <scope>NUCLEOTIDE SEQUENCE</scope>
    <source>
        <strain evidence="2">GVMAG-M-3300023174-49</strain>
    </source>
</reference>
<evidence type="ECO:0000313" key="2">
    <source>
        <dbReference type="EMBL" id="QHT19140.1"/>
    </source>
</evidence>
<evidence type="ECO:0000259" key="1">
    <source>
        <dbReference type="SMART" id="SM00507"/>
    </source>
</evidence>
<dbReference type="SMART" id="SM00507">
    <property type="entry name" value="HNHc"/>
    <property type="match status" value="1"/>
</dbReference>
<dbReference type="Pfam" id="PF01844">
    <property type="entry name" value="HNH"/>
    <property type="match status" value="1"/>
</dbReference>
<dbReference type="PANTHER" id="PTHR33877:SF2">
    <property type="entry name" value="OS07G0170200 PROTEIN"/>
    <property type="match status" value="1"/>
</dbReference>
<accession>A0A6C0DS30</accession>
<dbReference type="Gene3D" id="1.10.30.50">
    <property type="match status" value="1"/>
</dbReference>
<dbReference type="CDD" id="cd00085">
    <property type="entry name" value="HNHc"/>
    <property type="match status" value="1"/>
</dbReference>
<feature type="domain" description="HNH nuclease" evidence="1">
    <location>
        <begin position="133"/>
        <end position="183"/>
    </location>
</feature>
<dbReference type="InterPro" id="IPR003615">
    <property type="entry name" value="HNH_nuc"/>
</dbReference>
<dbReference type="GO" id="GO:0008270">
    <property type="term" value="F:zinc ion binding"/>
    <property type="evidence" value="ECO:0007669"/>
    <property type="project" value="InterPro"/>
</dbReference>
<protein>
    <recommendedName>
        <fullName evidence="1">HNH nuclease domain-containing protein</fullName>
    </recommendedName>
</protein>
<dbReference type="EMBL" id="MN739662">
    <property type="protein sequence ID" value="QHT19140.1"/>
    <property type="molecule type" value="Genomic_DNA"/>
</dbReference>
<organism evidence="2">
    <name type="scientific">viral metagenome</name>
    <dbReference type="NCBI Taxonomy" id="1070528"/>
    <lineage>
        <taxon>unclassified sequences</taxon>
        <taxon>metagenomes</taxon>
        <taxon>organismal metagenomes</taxon>
    </lineage>
</organism>
<dbReference type="InterPro" id="IPR002711">
    <property type="entry name" value="HNH"/>
</dbReference>
<dbReference type="GO" id="GO:0004519">
    <property type="term" value="F:endonuclease activity"/>
    <property type="evidence" value="ECO:0007669"/>
    <property type="project" value="InterPro"/>
</dbReference>
<dbReference type="PANTHER" id="PTHR33877">
    <property type="entry name" value="SLL1193 PROTEIN"/>
    <property type="match status" value="1"/>
</dbReference>
<dbReference type="AlphaFoldDB" id="A0A6C0DS30"/>
<dbReference type="InterPro" id="IPR052892">
    <property type="entry name" value="NA-targeting_endonuclease"/>
</dbReference>